<dbReference type="EMBL" id="BGZK01000295">
    <property type="protein sequence ID" value="GBP34876.1"/>
    <property type="molecule type" value="Genomic_DNA"/>
</dbReference>
<organism evidence="1 2">
    <name type="scientific">Eumeta variegata</name>
    <name type="common">Bagworm moth</name>
    <name type="synonym">Eumeta japonica</name>
    <dbReference type="NCBI Taxonomy" id="151549"/>
    <lineage>
        <taxon>Eukaryota</taxon>
        <taxon>Metazoa</taxon>
        <taxon>Ecdysozoa</taxon>
        <taxon>Arthropoda</taxon>
        <taxon>Hexapoda</taxon>
        <taxon>Insecta</taxon>
        <taxon>Pterygota</taxon>
        <taxon>Neoptera</taxon>
        <taxon>Endopterygota</taxon>
        <taxon>Lepidoptera</taxon>
        <taxon>Glossata</taxon>
        <taxon>Ditrysia</taxon>
        <taxon>Tineoidea</taxon>
        <taxon>Psychidae</taxon>
        <taxon>Oiketicinae</taxon>
        <taxon>Eumeta</taxon>
    </lineage>
</organism>
<keyword evidence="2" id="KW-1185">Reference proteome</keyword>
<proteinExistence type="predicted"/>
<gene>
    <name evidence="1" type="ORF">EVAR_95981_1</name>
</gene>
<sequence length="117" mass="12959">MLQEYILARPTSYRGARTSHRGRPITGSALLMTVGTEAAIISKNDEAAFRAKIPGDWSRQTLHWTSAVEGSWCPDRSMTLRRGTAVLGVVHRLTAEEVVFKNGCRIIFFGSYMNSGL</sequence>
<name>A0A4C1V8N3_EUMVA</name>
<evidence type="ECO:0000313" key="1">
    <source>
        <dbReference type="EMBL" id="GBP34876.1"/>
    </source>
</evidence>
<reference evidence="1 2" key="1">
    <citation type="journal article" date="2019" name="Commun. Biol.">
        <title>The bagworm genome reveals a unique fibroin gene that provides high tensile strength.</title>
        <authorList>
            <person name="Kono N."/>
            <person name="Nakamura H."/>
            <person name="Ohtoshi R."/>
            <person name="Tomita M."/>
            <person name="Numata K."/>
            <person name="Arakawa K."/>
        </authorList>
    </citation>
    <scope>NUCLEOTIDE SEQUENCE [LARGE SCALE GENOMIC DNA]</scope>
</reference>
<dbReference type="Proteomes" id="UP000299102">
    <property type="component" value="Unassembled WGS sequence"/>
</dbReference>
<accession>A0A4C1V8N3</accession>
<evidence type="ECO:0000313" key="2">
    <source>
        <dbReference type="Proteomes" id="UP000299102"/>
    </source>
</evidence>
<dbReference type="AlphaFoldDB" id="A0A4C1V8N3"/>
<comment type="caution">
    <text evidence="1">The sequence shown here is derived from an EMBL/GenBank/DDBJ whole genome shotgun (WGS) entry which is preliminary data.</text>
</comment>
<protein>
    <submittedName>
        <fullName evidence="1">Uncharacterized protein</fullName>
    </submittedName>
</protein>